<reference evidence="1" key="2">
    <citation type="journal article" date="2015" name="Fish Shellfish Immunol.">
        <title>Early steps in the European eel (Anguilla anguilla)-Vibrio vulnificus interaction in the gills: Role of the RtxA13 toxin.</title>
        <authorList>
            <person name="Callol A."/>
            <person name="Pajuelo D."/>
            <person name="Ebbesson L."/>
            <person name="Teles M."/>
            <person name="MacKenzie S."/>
            <person name="Amaro C."/>
        </authorList>
    </citation>
    <scope>NUCLEOTIDE SEQUENCE</scope>
</reference>
<sequence>MRTFLVTRLSHKLPDFRPILFNCI</sequence>
<dbReference type="AlphaFoldDB" id="A0A0E9VQ76"/>
<organism evidence="1">
    <name type="scientific">Anguilla anguilla</name>
    <name type="common">European freshwater eel</name>
    <name type="synonym">Muraena anguilla</name>
    <dbReference type="NCBI Taxonomy" id="7936"/>
    <lineage>
        <taxon>Eukaryota</taxon>
        <taxon>Metazoa</taxon>
        <taxon>Chordata</taxon>
        <taxon>Craniata</taxon>
        <taxon>Vertebrata</taxon>
        <taxon>Euteleostomi</taxon>
        <taxon>Actinopterygii</taxon>
        <taxon>Neopterygii</taxon>
        <taxon>Teleostei</taxon>
        <taxon>Anguilliformes</taxon>
        <taxon>Anguillidae</taxon>
        <taxon>Anguilla</taxon>
    </lineage>
</organism>
<proteinExistence type="predicted"/>
<reference evidence="1" key="1">
    <citation type="submission" date="2014-11" db="EMBL/GenBank/DDBJ databases">
        <authorList>
            <person name="Amaro Gonzalez C."/>
        </authorList>
    </citation>
    <scope>NUCLEOTIDE SEQUENCE</scope>
</reference>
<name>A0A0E9VQ76_ANGAN</name>
<accession>A0A0E9VQ76</accession>
<evidence type="ECO:0000313" key="1">
    <source>
        <dbReference type="EMBL" id="JAH80206.1"/>
    </source>
</evidence>
<dbReference type="EMBL" id="GBXM01028371">
    <property type="protein sequence ID" value="JAH80206.1"/>
    <property type="molecule type" value="Transcribed_RNA"/>
</dbReference>
<protein>
    <submittedName>
        <fullName evidence="1">Uncharacterized protein</fullName>
    </submittedName>
</protein>